<reference evidence="3" key="1">
    <citation type="submission" date="2019-10" db="EMBL/GenBank/DDBJ databases">
        <title>Streptomyces sp. nov., a novel actinobacterium isolated from alkaline environment.</title>
        <authorList>
            <person name="Golinska P."/>
        </authorList>
    </citation>
    <scope>NUCLEOTIDE SEQUENCE [LARGE SCALE GENOMIC DNA]</scope>
    <source>
        <strain evidence="3">DSM 42108</strain>
    </source>
</reference>
<accession>A0A7W3XX79</accession>
<feature type="compositionally biased region" description="Pro residues" evidence="1">
    <location>
        <begin position="149"/>
        <end position="159"/>
    </location>
</feature>
<name>A0A7W3XX79_9ACTN</name>
<comment type="caution">
    <text evidence="2">The sequence shown here is derived from an EMBL/GenBank/DDBJ whole genome shotgun (WGS) entry which is preliminary data.</text>
</comment>
<keyword evidence="3" id="KW-1185">Reference proteome</keyword>
<organism evidence="2 3">
    <name type="scientific">Streptomyces calidiresistens</name>
    <dbReference type="NCBI Taxonomy" id="1485586"/>
    <lineage>
        <taxon>Bacteria</taxon>
        <taxon>Bacillati</taxon>
        <taxon>Actinomycetota</taxon>
        <taxon>Actinomycetes</taxon>
        <taxon>Kitasatosporales</taxon>
        <taxon>Streptomycetaceae</taxon>
        <taxon>Streptomyces</taxon>
    </lineage>
</organism>
<gene>
    <name evidence="2" type="ORF">FOE67_14185</name>
</gene>
<dbReference type="AlphaFoldDB" id="A0A7W3XX79"/>
<proteinExistence type="predicted"/>
<dbReference type="EMBL" id="VKHS01000318">
    <property type="protein sequence ID" value="MBB0230633.1"/>
    <property type="molecule type" value="Genomic_DNA"/>
</dbReference>
<evidence type="ECO:0000313" key="2">
    <source>
        <dbReference type="EMBL" id="MBB0230633.1"/>
    </source>
</evidence>
<feature type="region of interest" description="Disordered" evidence="1">
    <location>
        <begin position="145"/>
        <end position="168"/>
    </location>
</feature>
<evidence type="ECO:0000256" key="1">
    <source>
        <dbReference type="SAM" id="MobiDB-lite"/>
    </source>
</evidence>
<dbReference type="Proteomes" id="UP000530234">
    <property type="component" value="Unassembled WGS sequence"/>
</dbReference>
<protein>
    <submittedName>
        <fullName evidence="2">Uncharacterized protein</fullName>
    </submittedName>
</protein>
<sequence length="168" mass="18143">MYDHDGQVWLEAGRDEAGRVLVVPEGRTERCPVELVARVHGPLVISPGAGRRAFEEELEAELRAVAPWLSEVWATPVTVIDARQERVRWHVAARGTGWGTGRLCRGLDAETRLRLLEVLRAGYPGADWSVAQCWSVVDRVLRATVPGDPTDPVPVPSPAGPGGAGGGR</sequence>
<evidence type="ECO:0000313" key="3">
    <source>
        <dbReference type="Proteomes" id="UP000530234"/>
    </source>
</evidence>